<sequence>MGHQYLDLDGHTNAVGGRPDERHGFQGGWTHGVTVFCGGVPHDVRPPKETTNHGTVLFTSASLRPNLEDELRIKSCSDGEREGRSGSQAHWTHPAHDDVQLDELNHGTILATFPHLRPDLSYEGRTNAAGGRATERLGARGSFTPGRAIRAGGPARDVPVPAPILNRGTVLFTLATLACDAAAAAAPALKPGTTDERVGRAGSFEHGDAHLRMPTAADAALWREDGQRGGRRYAGGHWLAGASVMAGGAPVYAA</sequence>
<reference evidence="2" key="1">
    <citation type="submission" date="2021-02" db="EMBL/GenBank/DDBJ databases">
        <title>First Annotated Genome of the Yellow-green Alga Tribonema minus.</title>
        <authorList>
            <person name="Mahan K.M."/>
        </authorList>
    </citation>
    <scope>NUCLEOTIDE SEQUENCE</scope>
    <source>
        <strain evidence="2">UTEX B ZZ1240</strain>
    </source>
</reference>
<gene>
    <name evidence="2" type="ORF">JKP88DRAFT_292005</name>
</gene>
<evidence type="ECO:0000256" key="1">
    <source>
        <dbReference type="SAM" id="MobiDB-lite"/>
    </source>
</evidence>
<dbReference type="AlphaFoldDB" id="A0A836CPV2"/>
<feature type="compositionally biased region" description="Basic and acidic residues" evidence="1">
    <location>
        <begin position="1"/>
        <end position="10"/>
    </location>
</feature>
<keyword evidence="3" id="KW-1185">Reference proteome</keyword>
<evidence type="ECO:0000313" key="2">
    <source>
        <dbReference type="EMBL" id="KAG5193148.1"/>
    </source>
</evidence>
<protein>
    <submittedName>
        <fullName evidence="2">Uncharacterized protein</fullName>
    </submittedName>
</protein>
<evidence type="ECO:0000313" key="3">
    <source>
        <dbReference type="Proteomes" id="UP000664859"/>
    </source>
</evidence>
<dbReference type="EMBL" id="JAFCMP010000001">
    <property type="protein sequence ID" value="KAG5193148.1"/>
    <property type="molecule type" value="Genomic_DNA"/>
</dbReference>
<dbReference type="Proteomes" id="UP000664859">
    <property type="component" value="Unassembled WGS sequence"/>
</dbReference>
<organism evidence="2 3">
    <name type="scientific">Tribonema minus</name>
    <dbReference type="NCBI Taxonomy" id="303371"/>
    <lineage>
        <taxon>Eukaryota</taxon>
        <taxon>Sar</taxon>
        <taxon>Stramenopiles</taxon>
        <taxon>Ochrophyta</taxon>
        <taxon>PX clade</taxon>
        <taxon>Xanthophyceae</taxon>
        <taxon>Tribonematales</taxon>
        <taxon>Tribonemataceae</taxon>
        <taxon>Tribonema</taxon>
    </lineage>
</organism>
<comment type="caution">
    <text evidence="2">The sequence shown here is derived from an EMBL/GenBank/DDBJ whole genome shotgun (WGS) entry which is preliminary data.</text>
</comment>
<name>A0A836CPV2_9STRA</name>
<feature type="region of interest" description="Disordered" evidence="1">
    <location>
        <begin position="1"/>
        <end position="23"/>
    </location>
</feature>
<accession>A0A836CPV2</accession>
<proteinExistence type="predicted"/>